<keyword evidence="10" id="KW-0732">Signal</keyword>
<keyword evidence="13" id="KW-0675">Receptor</keyword>
<feature type="domain" description="TonB-dependent receptor plug" evidence="12">
    <location>
        <begin position="124"/>
        <end position="267"/>
    </location>
</feature>
<dbReference type="SUPFAM" id="SSF56935">
    <property type="entry name" value="Porins"/>
    <property type="match status" value="1"/>
</dbReference>
<feature type="domain" description="TonB-dependent receptor-like beta-barrel" evidence="11">
    <location>
        <begin position="320"/>
        <end position="984"/>
    </location>
</feature>
<evidence type="ECO:0000256" key="10">
    <source>
        <dbReference type="SAM" id="SignalP"/>
    </source>
</evidence>
<evidence type="ECO:0000313" key="14">
    <source>
        <dbReference type="Proteomes" id="UP001528920"/>
    </source>
</evidence>
<keyword evidence="2 8" id="KW-0813">Transport</keyword>
<dbReference type="Pfam" id="PF07715">
    <property type="entry name" value="Plug"/>
    <property type="match status" value="1"/>
</dbReference>
<evidence type="ECO:0000259" key="12">
    <source>
        <dbReference type="Pfam" id="PF07715"/>
    </source>
</evidence>
<dbReference type="Gene3D" id="2.60.40.1120">
    <property type="entry name" value="Carboxypeptidase-like, regulatory domain"/>
    <property type="match status" value="1"/>
</dbReference>
<evidence type="ECO:0000313" key="13">
    <source>
        <dbReference type="EMBL" id="MDE5416926.1"/>
    </source>
</evidence>
<dbReference type="Gene3D" id="2.170.130.10">
    <property type="entry name" value="TonB-dependent receptor, plug domain"/>
    <property type="match status" value="1"/>
</dbReference>
<evidence type="ECO:0000256" key="2">
    <source>
        <dbReference type="ARBA" id="ARBA00022448"/>
    </source>
</evidence>
<feature type="chain" id="PRO_5046076113" evidence="10">
    <location>
        <begin position="23"/>
        <end position="1045"/>
    </location>
</feature>
<dbReference type="InterPro" id="IPR000531">
    <property type="entry name" value="Beta-barrel_TonB"/>
</dbReference>
<feature type="signal peptide" evidence="10">
    <location>
        <begin position="1"/>
        <end position="22"/>
    </location>
</feature>
<evidence type="ECO:0000256" key="1">
    <source>
        <dbReference type="ARBA" id="ARBA00004571"/>
    </source>
</evidence>
<reference evidence="13 14" key="1">
    <citation type="submission" date="2022-01" db="EMBL/GenBank/DDBJ databases">
        <title>Labilibaculum sp. nov, a marine bacterium isolated from Antarctica.</title>
        <authorList>
            <person name="Dai W."/>
        </authorList>
    </citation>
    <scope>NUCLEOTIDE SEQUENCE [LARGE SCALE GENOMIC DNA]</scope>
    <source>
        <strain evidence="13 14">DW002</strain>
    </source>
</reference>
<dbReference type="EMBL" id="JAKJSC010000001">
    <property type="protein sequence ID" value="MDE5416926.1"/>
    <property type="molecule type" value="Genomic_DNA"/>
</dbReference>
<keyword evidence="14" id="KW-1185">Reference proteome</keyword>
<dbReference type="InterPro" id="IPR039426">
    <property type="entry name" value="TonB-dep_rcpt-like"/>
</dbReference>
<dbReference type="NCBIfam" id="TIGR04056">
    <property type="entry name" value="OMP_RagA_SusC"/>
    <property type="match status" value="1"/>
</dbReference>
<organism evidence="13 14">
    <name type="scientific">Paralabilibaculum antarcticum</name>
    <dbReference type="NCBI Taxonomy" id="2912572"/>
    <lineage>
        <taxon>Bacteria</taxon>
        <taxon>Pseudomonadati</taxon>
        <taxon>Bacteroidota</taxon>
        <taxon>Bacteroidia</taxon>
        <taxon>Marinilabiliales</taxon>
        <taxon>Marinifilaceae</taxon>
        <taxon>Paralabilibaculum</taxon>
    </lineage>
</organism>
<dbReference type="PROSITE" id="PS52016">
    <property type="entry name" value="TONB_DEPENDENT_REC_3"/>
    <property type="match status" value="1"/>
</dbReference>
<sequence>MNKILCVIFSIFLLTTTLSTQAQSVKAQELKKIKITGTLKCSEDNHPVVGATVIVKGTTNGVAADFDGNFTIIANKGDFLIVSSIGYQSKEININTQTHYDLNLEPDRISLTEVAVIGYGTQERRDLTGAVASVNIEQIDQVALSVDNALAGQIAGVQVNSSSGTPGSATAITIRGITSLSADNNPLYIIDGVPVYGVGAGASTSFQSGSVSAIAIGGNSTSGSIGATSEFERNPLASLNMDDIESIEVLKDAYATAIYGSRGAAGVILITTKKGKKGLPKVNLNISTSIANPIDVPDVLSGDQYVGFYNDYYKEYSNEDNFFSKGVNTDWFDAATRTAVTNNITATVSAGTDKSTYFLSLAYLDQDSYVINNDFKRYSARINYEYKSSEKFRFGNNITLSYTDNNSLNSGSVYRNSLLASPNTRIKNENGDYEFVQSNRDRFNPIAKAREDINFVKDKRVIGNVYAEYKALPWLTLKTEIGMDLMSSKSYNRNKEYKGIVGGEEVQIIQGSASQTNINNLKLVINNTASVYKEFGDHVINGVIGQSFETSKEDYVRIAGSDFPSNDVLSIGSANDSRVDGAVLREWAMVSFFGRIQYRLKDKYMAGITYRIDGSSRFNKNERYVGFPSFSAGWRISNENFMERYMWLDDLKLRASLGFSGISGSGGYYGNQGQYVARDYAKQYGNTNILEVQQASNPDLKWERTHTIDLGLDMSMFNSRVSLSLDYYNKKSVDMLIGSSVPLYSGYSTQTQNLVDMENKGIEVSLNTINIDKEFKWTSNINFARNTNKITKLNLAGYVAGGAEIGYAYYQVGKSATAWFLYDWHSVDPLTGNPLWRYSDGSISTTPPASETGNEAYENKFVMGDRLPEFTGGFTNIFTYKNFELNTLLSFSYGGKIMNGTRAELLTYTDNKNRNLSTEILDEWIIAGHKTKIPKKYNKSTPSKVGGGTDYTVSRQSDRFLEDGSFIRLKNISLSYRFNPDRIRKLGLQSLVLYAKGSNLVTWTNYSGPDPEVSAFGSSAAYAGNDELTIPQQKAIQIGVKIGLR</sequence>
<evidence type="ECO:0000256" key="8">
    <source>
        <dbReference type="PROSITE-ProRule" id="PRU01360"/>
    </source>
</evidence>
<protein>
    <submittedName>
        <fullName evidence="13">TonB-dependent receptor</fullName>
    </submittedName>
</protein>
<dbReference type="Pfam" id="PF00593">
    <property type="entry name" value="TonB_dep_Rec_b-barrel"/>
    <property type="match status" value="1"/>
</dbReference>
<evidence type="ECO:0000256" key="6">
    <source>
        <dbReference type="ARBA" id="ARBA00023136"/>
    </source>
</evidence>
<dbReference type="InterPro" id="IPR037066">
    <property type="entry name" value="Plug_dom_sf"/>
</dbReference>
<dbReference type="NCBIfam" id="TIGR04057">
    <property type="entry name" value="SusC_RagA_signa"/>
    <property type="match status" value="1"/>
</dbReference>
<dbReference type="SUPFAM" id="SSF49464">
    <property type="entry name" value="Carboxypeptidase regulatory domain-like"/>
    <property type="match status" value="1"/>
</dbReference>
<keyword evidence="4 8" id="KW-0812">Transmembrane</keyword>
<name>A0ABT5VNS7_9BACT</name>
<evidence type="ECO:0000256" key="9">
    <source>
        <dbReference type="RuleBase" id="RU003357"/>
    </source>
</evidence>
<dbReference type="Proteomes" id="UP001528920">
    <property type="component" value="Unassembled WGS sequence"/>
</dbReference>
<keyword evidence="3 8" id="KW-1134">Transmembrane beta strand</keyword>
<dbReference type="Gene3D" id="2.40.170.20">
    <property type="entry name" value="TonB-dependent receptor, beta-barrel domain"/>
    <property type="match status" value="1"/>
</dbReference>
<comment type="caution">
    <text evidence="13">The sequence shown here is derived from an EMBL/GenBank/DDBJ whole genome shotgun (WGS) entry which is preliminary data.</text>
</comment>
<comment type="similarity">
    <text evidence="8 9">Belongs to the TonB-dependent receptor family.</text>
</comment>
<dbReference type="InterPro" id="IPR012910">
    <property type="entry name" value="Plug_dom"/>
</dbReference>
<comment type="subcellular location">
    <subcellularLocation>
        <location evidence="1 8">Cell outer membrane</location>
        <topology evidence="1 8">Multi-pass membrane protein</topology>
    </subcellularLocation>
</comment>
<dbReference type="InterPro" id="IPR023997">
    <property type="entry name" value="TonB-dep_OMP_SusC/RagA_CS"/>
</dbReference>
<dbReference type="Pfam" id="PF13715">
    <property type="entry name" value="CarbopepD_reg_2"/>
    <property type="match status" value="1"/>
</dbReference>
<keyword evidence="5 9" id="KW-0798">TonB box</keyword>
<dbReference type="InterPro" id="IPR036942">
    <property type="entry name" value="Beta-barrel_TonB_sf"/>
</dbReference>
<evidence type="ECO:0000259" key="11">
    <source>
        <dbReference type="Pfam" id="PF00593"/>
    </source>
</evidence>
<dbReference type="InterPro" id="IPR008969">
    <property type="entry name" value="CarboxyPept-like_regulatory"/>
</dbReference>
<accession>A0ABT5VNS7</accession>
<proteinExistence type="inferred from homology"/>
<dbReference type="InterPro" id="IPR023996">
    <property type="entry name" value="TonB-dep_OMP_SusC/RagA"/>
</dbReference>
<evidence type="ECO:0000256" key="7">
    <source>
        <dbReference type="ARBA" id="ARBA00023237"/>
    </source>
</evidence>
<keyword evidence="7 8" id="KW-0998">Cell outer membrane</keyword>
<keyword evidence="6 8" id="KW-0472">Membrane</keyword>
<evidence type="ECO:0000256" key="3">
    <source>
        <dbReference type="ARBA" id="ARBA00022452"/>
    </source>
</evidence>
<evidence type="ECO:0000256" key="5">
    <source>
        <dbReference type="ARBA" id="ARBA00023077"/>
    </source>
</evidence>
<gene>
    <name evidence="13" type="ORF">L3049_02820</name>
</gene>
<dbReference type="RefSeq" id="WP_275108264.1">
    <property type="nucleotide sequence ID" value="NZ_JAKJSC010000001.1"/>
</dbReference>
<evidence type="ECO:0000256" key="4">
    <source>
        <dbReference type="ARBA" id="ARBA00022692"/>
    </source>
</evidence>